<reference evidence="2 4" key="1">
    <citation type="journal article" date="2011" name="Nature">
        <title>The Medicago genome provides insight into the evolution of rhizobial symbioses.</title>
        <authorList>
            <person name="Young N.D."/>
            <person name="Debelle F."/>
            <person name="Oldroyd G.E."/>
            <person name="Geurts R."/>
            <person name="Cannon S.B."/>
            <person name="Udvardi M.K."/>
            <person name="Benedito V.A."/>
            <person name="Mayer K.F."/>
            <person name="Gouzy J."/>
            <person name="Schoof H."/>
            <person name="Van de Peer Y."/>
            <person name="Proost S."/>
            <person name="Cook D.R."/>
            <person name="Meyers B.C."/>
            <person name="Spannagl M."/>
            <person name="Cheung F."/>
            <person name="De Mita S."/>
            <person name="Krishnakumar V."/>
            <person name="Gundlach H."/>
            <person name="Zhou S."/>
            <person name="Mudge J."/>
            <person name="Bharti A.K."/>
            <person name="Murray J.D."/>
            <person name="Naoumkina M.A."/>
            <person name="Rosen B."/>
            <person name="Silverstein K.A."/>
            <person name="Tang H."/>
            <person name="Rombauts S."/>
            <person name="Zhao P.X."/>
            <person name="Zhou P."/>
            <person name="Barbe V."/>
            <person name="Bardou P."/>
            <person name="Bechner M."/>
            <person name="Bellec A."/>
            <person name="Berger A."/>
            <person name="Berges H."/>
            <person name="Bidwell S."/>
            <person name="Bisseling T."/>
            <person name="Choisne N."/>
            <person name="Couloux A."/>
            <person name="Denny R."/>
            <person name="Deshpande S."/>
            <person name="Dai X."/>
            <person name="Doyle J.J."/>
            <person name="Dudez A.M."/>
            <person name="Farmer A.D."/>
            <person name="Fouteau S."/>
            <person name="Franken C."/>
            <person name="Gibelin C."/>
            <person name="Gish J."/>
            <person name="Goldstein S."/>
            <person name="Gonzalez A.J."/>
            <person name="Green P.J."/>
            <person name="Hallab A."/>
            <person name="Hartog M."/>
            <person name="Hua A."/>
            <person name="Humphray S.J."/>
            <person name="Jeong D.H."/>
            <person name="Jing Y."/>
            <person name="Jocker A."/>
            <person name="Kenton S.M."/>
            <person name="Kim D.J."/>
            <person name="Klee K."/>
            <person name="Lai H."/>
            <person name="Lang C."/>
            <person name="Lin S."/>
            <person name="Macmil S.L."/>
            <person name="Magdelenat G."/>
            <person name="Matthews L."/>
            <person name="McCorrison J."/>
            <person name="Monaghan E.L."/>
            <person name="Mun J.H."/>
            <person name="Najar F.Z."/>
            <person name="Nicholson C."/>
            <person name="Noirot C."/>
            <person name="O'Bleness M."/>
            <person name="Paule C.R."/>
            <person name="Poulain J."/>
            <person name="Prion F."/>
            <person name="Qin B."/>
            <person name="Qu C."/>
            <person name="Retzel E.F."/>
            <person name="Riddle C."/>
            <person name="Sallet E."/>
            <person name="Samain S."/>
            <person name="Samson N."/>
            <person name="Sanders I."/>
            <person name="Saurat O."/>
            <person name="Scarpelli C."/>
            <person name="Schiex T."/>
            <person name="Segurens B."/>
            <person name="Severin A.J."/>
            <person name="Sherrier D.J."/>
            <person name="Shi R."/>
            <person name="Sims S."/>
            <person name="Singer S.R."/>
            <person name="Sinharoy S."/>
            <person name="Sterck L."/>
            <person name="Viollet A."/>
            <person name="Wang B.B."/>
            <person name="Wang K."/>
            <person name="Wang M."/>
            <person name="Wang X."/>
            <person name="Warfsmann J."/>
            <person name="Weissenbach J."/>
            <person name="White D.D."/>
            <person name="White J.D."/>
            <person name="Wiley G.B."/>
            <person name="Wincker P."/>
            <person name="Xing Y."/>
            <person name="Yang L."/>
            <person name="Yao Z."/>
            <person name="Ying F."/>
            <person name="Zhai J."/>
            <person name="Zhou L."/>
            <person name="Zuber A."/>
            <person name="Denarie J."/>
            <person name="Dixon R.A."/>
            <person name="May G.D."/>
            <person name="Schwartz D.C."/>
            <person name="Rogers J."/>
            <person name="Quetier F."/>
            <person name="Town C.D."/>
            <person name="Roe B.A."/>
        </authorList>
    </citation>
    <scope>NUCLEOTIDE SEQUENCE [LARGE SCALE GENOMIC DNA]</scope>
    <source>
        <strain evidence="2">A17</strain>
        <strain evidence="3 4">cv. Jemalong A17</strain>
    </source>
</reference>
<dbReference type="HOGENOM" id="CLU_181047_0_0_1"/>
<accession>G7ISZ6</accession>
<dbReference type="EnsemblPlants" id="AES65926">
    <property type="protein sequence ID" value="AES65926"/>
    <property type="gene ID" value="MTR_2g059000"/>
</dbReference>
<name>G7ISZ6_MEDTR</name>
<organism evidence="2 4">
    <name type="scientific">Medicago truncatula</name>
    <name type="common">Barrel medic</name>
    <name type="synonym">Medicago tribuloides</name>
    <dbReference type="NCBI Taxonomy" id="3880"/>
    <lineage>
        <taxon>Eukaryota</taxon>
        <taxon>Viridiplantae</taxon>
        <taxon>Streptophyta</taxon>
        <taxon>Embryophyta</taxon>
        <taxon>Tracheophyta</taxon>
        <taxon>Spermatophyta</taxon>
        <taxon>Magnoliopsida</taxon>
        <taxon>eudicotyledons</taxon>
        <taxon>Gunneridae</taxon>
        <taxon>Pentapetalae</taxon>
        <taxon>rosids</taxon>
        <taxon>fabids</taxon>
        <taxon>Fabales</taxon>
        <taxon>Fabaceae</taxon>
        <taxon>Papilionoideae</taxon>
        <taxon>50 kb inversion clade</taxon>
        <taxon>NPAAA clade</taxon>
        <taxon>Hologalegina</taxon>
        <taxon>IRL clade</taxon>
        <taxon>Trifolieae</taxon>
        <taxon>Medicago</taxon>
    </lineage>
</organism>
<gene>
    <name evidence="2" type="ordered locus">MTR_2g059000</name>
</gene>
<reference evidence="2 4" key="2">
    <citation type="journal article" date="2014" name="BMC Genomics">
        <title>An improved genome release (version Mt4.0) for the model legume Medicago truncatula.</title>
        <authorList>
            <person name="Tang H."/>
            <person name="Krishnakumar V."/>
            <person name="Bidwell S."/>
            <person name="Rosen B."/>
            <person name="Chan A."/>
            <person name="Zhou S."/>
            <person name="Gentzbittel L."/>
            <person name="Childs K.L."/>
            <person name="Yandell M."/>
            <person name="Gundlach H."/>
            <person name="Mayer K.F."/>
            <person name="Schwartz D.C."/>
            <person name="Town C.D."/>
        </authorList>
    </citation>
    <scope>GENOME REANNOTATION</scope>
    <source>
        <strain evidence="3 4">cv. Jemalong A17</strain>
    </source>
</reference>
<evidence type="ECO:0000313" key="4">
    <source>
        <dbReference type="Proteomes" id="UP000002051"/>
    </source>
</evidence>
<keyword evidence="4" id="KW-1185">Reference proteome</keyword>
<evidence type="ECO:0000313" key="2">
    <source>
        <dbReference type="EMBL" id="AES65926.1"/>
    </source>
</evidence>
<dbReference type="Proteomes" id="UP000002051">
    <property type="component" value="Chromosome 2"/>
</dbReference>
<dbReference type="PaxDb" id="3880-AES65926"/>
<sequence>MLETQISQVAQQVVASSQTTGIFPGQTEVNPKAHINSITLWGGKQLEEPVVKTTTIESEIESDEPHSEKAMVSCATI</sequence>
<feature type="region of interest" description="Disordered" evidence="1">
    <location>
        <begin position="58"/>
        <end position="77"/>
    </location>
</feature>
<evidence type="ECO:0000313" key="3">
    <source>
        <dbReference type="EnsemblPlants" id="AES65926"/>
    </source>
</evidence>
<reference evidence="3" key="3">
    <citation type="submission" date="2015-04" db="UniProtKB">
        <authorList>
            <consortium name="EnsemblPlants"/>
        </authorList>
    </citation>
    <scope>IDENTIFICATION</scope>
    <source>
        <strain evidence="3">cv. Jemalong A17</strain>
    </source>
</reference>
<protein>
    <submittedName>
        <fullName evidence="2 3">Uncharacterized protein</fullName>
    </submittedName>
</protein>
<proteinExistence type="predicted"/>
<dbReference type="AlphaFoldDB" id="G7ISZ6"/>
<evidence type="ECO:0000256" key="1">
    <source>
        <dbReference type="SAM" id="MobiDB-lite"/>
    </source>
</evidence>
<dbReference type="EMBL" id="CM001218">
    <property type="protein sequence ID" value="AES65926.1"/>
    <property type="molecule type" value="Genomic_DNA"/>
</dbReference>